<accession>A0A1W4X248</accession>
<evidence type="ECO:0000256" key="2">
    <source>
        <dbReference type="SAM" id="Phobius"/>
    </source>
</evidence>
<proteinExistence type="predicted"/>
<feature type="transmembrane region" description="Helical" evidence="2">
    <location>
        <begin position="103"/>
        <end position="122"/>
    </location>
</feature>
<evidence type="ECO:0000313" key="4">
    <source>
        <dbReference type="RefSeq" id="XP_018326473.1"/>
    </source>
</evidence>
<dbReference type="Proteomes" id="UP000192223">
    <property type="component" value="Unplaced"/>
</dbReference>
<organism evidence="3 4">
    <name type="scientific">Agrilus planipennis</name>
    <name type="common">Emerald ash borer</name>
    <name type="synonym">Agrilus marcopoli</name>
    <dbReference type="NCBI Taxonomy" id="224129"/>
    <lineage>
        <taxon>Eukaryota</taxon>
        <taxon>Metazoa</taxon>
        <taxon>Ecdysozoa</taxon>
        <taxon>Arthropoda</taxon>
        <taxon>Hexapoda</taxon>
        <taxon>Insecta</taxon>
        <taxon>Pterygota</taxon>
        <taxon>Neoptera</taxon>
        <taxon>Endopterygota</taxon>
        <taxon>Coleoptera</taxon>
        <taxon>Polyphaga</taxon>
        <taxon>Elateriformia</taxon>
        <taxon>Buprestoidea</taxon>
        <taxon>Buprestidae</taxon>
        <taxon>Agrilinae</taxon>
        <taxon>Agrilus</taxon>
    </lineage>
</organism>
<feature type="region of interest" description="Disordered" evidence="1">
    <location>
        <begin position="1"/>
        <end position="24"/>
    </location>
</feature>
<dbReference type="OrthoDB" id="6360372at2759"/>
<dbReference type="GeneID" id="108737843"/>
<name>A0A1W4X248_AGRPL</name>
<keyword evidence="3" id="KW-1185">Reference proteome</keyword>
<keyword evidence="2" id="KW-0812">Transmembrane</keyword>
<sequence>MIGAMPAVAVRHERQKGQDKRHKRPSHIYIGGHWVRPISPSATPSPNGPNYQDNFDDRLPEYYVCGKISTLQIVVGSLLLGAIVLVVGLVQLTPNAADADHRYFFLGTGSALLLLGLIMTGVRCCCMHCPDSGVEVEEEDRPPELEAVNSIDVLVQRRDTQLTSPSELDALISDSQPQESIKETSCCQDV</sequence>
<protein>
    <submittedName>
        <fullName evidence="4">Uncharacterized protein LOC108737843 isoform X2</fullName>
    </submittedName>
</protein>
<feature type="transmembrane region" description="Helical" evidence="2">
    <location>
        <begin position="68"/>
        <end position="91"/>
    </location>
</feature>
<keyword evidence="2" id="KW-0472">Membrane</keyword>
<evidence type="ECO:0000256" key="1">
    <source>
        <dbReference type="SAM" id="MobiDB-lite"/>
    </source>
</evidence>
<evidence type="ECO:0000313" key="3">
    <source>
        <dbReference type="Proteomes" id="UP000192223"/>
    </source>
</evidence>
<reference evidence="4" key="1">
    <citation type="submission" date="2025-08" db="UniProtKB">
        <authorList>
            <consortium name="RefSeq"/>
        </authorList>
    </citation>
    <scope>IDENTIFICATION</scope>
    <source>
        <tissue evidence="4">Entire body</tissue>
    </source>
</reference>
<dbReference type="RefSeq" id="XP_018326473.1">
    <property type="nucleotide sequence ID" value="XM_018470971.1"/>
</dbReference>
<gene>
    <name evidence="4" type="primary">LOC108737843</name>
</gene>
<dbReference type="AlphaFoldDB" id="A0A1W4X248"/>
<keyword evidence="2" id="KW-1133">Transmembrane helix</keyword>